<dbReference type="RefSeq" id="YP_009193462.1">
    <property type="nucleotide sequence ID" value="NC_028742.1"/>
</dbReference>
<dbReference type="OrthoDB" id="17815at10239"/>
<proteinExistence type="predicted"/>
<dbReference type="KEGG" id="vg:26586365"/>
<keyword evidence="2" id="KW-1185">Reference proteome</keyword>
<gene>
    <name evidence="1" type="primary">7</name>
    <name evidence="1" type="ORF">SEA_BAEE_7</name>
</gene>
<sequence length="101" mass="11383">MGDVVPLNRRRGVRIAIQRARRFRVEIPVLLYDVKANPEWWGEAIWNFVCDFAESKGAGDVIPDLRVAFVGGLDAARAADQAWFTDYLSPGMILICYEALL</sequence>
<organism evidence="1 2">
    <name type="scientific">Mycobacterium phage Baee</name>
    <dbReference type="NCBI Taxonomy" id="1647306"/>
    <lineage>
        <taxon>Viruses</taxon>
        <taxon>Duplodnaviria</taxon>
        <taxon>Heunggongvirae</taxon>
        <taxon>Uroviricota</taxon>
        <taxon>Caudoviricetes</taxon>
        <taxon>Bclasvirinae</taxon>
        <taxon>Acadianvirus</taxon>
        <taxon>Acadianvirus baee</taxon>
    </lineage>
</organism>
<accession>A0A0F6YQC5</accession>
<reference evidence="1 2" key="1">
    <citation type="journal article" date="2015" name="Genome Announc.">
        <title>Genome Sequences of Mycobacteriophages AlanGrant, Baee, Corofin, OrangeOswald, and Vincenzo, New Members of Cluster B.</title>
        <authorList>
            <person name="Pope W.H."/>
            <person name="Carbonara M.E."/>
            <person name="Cioffi H.M."/>
            <person name="Cruz T."/>
            <person name="Dang B.Q."/>
            <person name="Doyle A.N."/>
            <person name="Fan O.H."/>
            <person name="Gallagher M."/>
            <person name="Gentile G.M."/>
            <person name="German B.A."/>
            <person name="Farrell M.E."/>
            <person name="Gerwig M."/>
            <person name="Hunter K.L."/>
            <person name="Lefever V.E."/>
            <person name="Marfisi N.A."/>
            <person name="McDonnell J.E."/>
            <person name="Monga J.K."/>
            <person name="Quiroz K.G."/>
            <person name="Pong A.C."/>
            <person name="Rimple P.A."/>
            <person name="Situ M."/>
            <person name="Sohnen P.C."/>
            <person name="Stockinger A.N."/>
            <person name="Thompson P.K."/>
            <person name="Torchio N.M."/>
            <person name="Toner C.L."/>
            <person name="Ulbrich M.C."/>
            <person name="Vohra N.I."/>
            <person name="Zakir A."/>
            <person name="Adkins N.L."/>
            <person name="Brown B.R."/>
            <person name="Churilla B.M."/>
            <person name="Kramer Z.J."/>
            <person name="Lapin J.S."/>
            <person name="Montgomery M.T."/>
            <person name="Prout A.K."/>
            <person name="Grubb S.R."/>
            <person name="Warner M.H."/>
            <person name="Bowman C.A."/>
            <person name="Russell D.A."/>
            <person name="Hatfull G.F."/>
        </authorList>
    </citation>
    <scope>NUCLEOTIDE SEQUENCE [LARGE SCALE GENOMIC DNA]</scope>
</reference>
<evidence type="ECO:0000313" key="1">
    <source>
        <dbReference type="EMBL" id="AKF14576.1"/>
    </source>
</evidence>
<name>A0A0F6YQC5_9CAUD</name>
<evidence type="ECO:0000313" key="2">
    <source>
        <dbReference type="Proteomes" id="UP000204054"/>
    </source>
</evidence>
<dbReference type="GeneID" id="26586365"/>
<dbReference type="Proteomes" id="UP000204054">
    <property type="component" value="Segment"/>
</dbReference>
<dbReference type="EMBL" id="KR080199">
    <property type="protein sequence ID" value="AKF14576.1"/>
    <property type="molecule type" value="Genomic_DNA"/>
</dbReference>
<protein>
    <submittedName>
        <fullName evidence="1">Uncharacterized protein</fullName>
    </submittedName>
</protein>